<sequence>MTTRPAPRRPGGDALRRIGHPVQADGLAATSPHTFPDGGPWRTEPPSFEGPEALGAVLAESERLDVPVHRVSRAPLDLHVEARTTWAPLGARSPGPLVRFPADTV</sequence>
<dbReference type="AlphaFoldDB" id="A0A5P2ALR0"/>
<protein>
    <submittedName>
        <fullName evidence="2">Uncharacterized protein</fullName>
    </submittedName>
</protein>
<feature type="region of interest" description="Disordered" evidence="1">
    <location>
        <begin position="22"/>
        <end position="46"/>
    </location>
</feature>
<name>A0A5P2ALR0_STRVZ</name>
<dbReference type="EMBL" id="CP029194">
    <property type="protein sequence ID" value="QES18540.1"/>
    <property type="molecule type" value="Genomic_DNA"/>
</dbReference>
<gene>
    <name evidence="2" type="ORF">DEJ46_05090</name>
</gene>
<accession>A0A5P2ALR0</accession>
<dbReference type="Proteomes" id="UP000324106">
    <property type="component" value="Chromosome"/>
</dbReference>
<evidence type="ECO:0000256" key="1">
    <source>
        <dbReference type="SAM" id="MobiDB-lite"/>
    </source>
</evidence>
<reference evidence="2 3" key="1">
    <citation type="submission" date="2018-05" db="EMBL/GenBank/DDBJ databases">
        <title>Streptomyces venezuelae.</title>
        <authorList>
            <person name="Kim W."/>
            <person name="Lee N."/>
            <person name="Cho B.-K."/>
        </authorList>
    </citation>
    <scope>NUCLEOTIDE SEQUENCE [LARGE SCALE GENOMIC DNA]</scope>
    <source>
        <strain evidence="2 3">ATCC 15068</strain>
    </source>
</reference>
<proteinExistence type="predicted"/>
<dbReference type="RefSeq" id="WP_150264364.1">
    <property type="nucleotide sequence ID" value="NZ_CP029194.1"/>
</dbReference>
<evidence type="ECO:0000313" key="3">
    <source>
        <dbReference type="Proteomes" id="UP000324106"/>
    </source>
</evidence>
<organism evidence="2 3">
    <name type="scientific">Streptomyces venezuelae</name>
    <dbReference type="NCBI Taxonomy" id="54571"/>
    <lineage>
        <taxon>Bacteria</taxon>
        <taxon>Bacillati</taxon>
        <taxon>Actinomycetota</taxon>
        <taxon>Actinomycetes</taxon>
        <taxon>Kitasatosporales</taxon>
        <taxon>Streptomycetaceae</taxon>
        <taxon>Streptomyces</taxon>
    </lineage>
</organism>
<evidence type="ECO:0000313" key="2">
    <source>
        <dbReference type="EMBL" id="QES18540.1"/>
    </source>
</evidence>